<dbReference type="InterPro" id="IPR036388">
    <property type="entry name" value="WH-like_DNA-bd_sf"/>
</dbReference>
<comment type="caution">
    <text evidence="1">The sequence shown here is derived from an EMBL/GenBank/DDBJ whole genome shotgun (WGS) entry which is preliminary data.</text>
</comment>
<dbReference type="EMBL" id="AOJK01000063">
    <property type="protein sequence ID" value="ELZ41479.1"/>
    <property type="molecule type" value="Genomic_DNA"/>
</dbReference>
<accession>M0E525</accession>
<protein>
    <submittedName>
        <fullName evidence="1">Hth domain-containing protein</fullName>
    </submittedName>
</protein>
<reference evidence="1 2" key="1">
    <citation type="journal article" date="2014" name="PLoS Genet.">
        <title>Phylogenetically driven sequencing of extremely halophilic archaea reveals strategies for static and dynamic osmo-response.</title>
        <authorList>
            <person name="Becker E.A."/>
            <person name="Seitzer P.M."/>
            <person name="Tritt A."/>
            <person name="Larsen D."/>
            <person name="Krusor M."/>
            <person name="Yao A.I."/>
            <person name="Wu D."/>
            <person name="Madern D."/>
            <person name="Eisen J.A."/>
            <person name="Darling A.E."/>
            <person name="Facciotti M.T."/>
        </authorList>
    </citation>
    <scope>NUCLEOTIDE SEQUENCE [LARGE SCALE GENOMIC DNA]</scope>
    <source>
        <strain evidence="1 2">DSM 19288</strain>
    </source>
</reference>
<organism evidence="1 2">
    <name type="scientific">Halorubrum californiense DSM 19288</name>
    <dbReference type="NCBI Taxonomy" id="1227465"/>
    <lineage>
        <taxon>Archaea</taxon>
        <taxon>Methanobacteriati</taxon>
        <taxon>Methanobacteriota</taxon>
        <taxon>Stenosarchaea group</taxon>
        <taxon>Halobacteria</taxon>
        <taxon>Halobacteriales</taxon>
        <taxon>Haloferacaceae</taxon>
        <taxon>Halorubrum</taxon>
    </lineage>
</organism>
<dbReference type="AlphaFoldDB" id="M0E525"/>
<name>M0E525_9EURY</name>
<dbReference type="Proteomes" id="UP000011586">
    <property type="component" value="Unassembled WGS sequence"/>
</dbReference>
<dbReference type="RefSeq" id="WP_008444124.1">
    <property type="nucleotide sequence ID" value="NZ_AOJK01000063.1"/>
</dbReference>
<dbReference type="InterPro" id="IPR036390">
    <property type="entry name" value="WH_DNA-bd_sf"/>
</dbReference>
<dbReference type="OrthoDB" id="174131at2157"/>
<proteinExistence type="predicted"/>
<dbReference type="STRING" id="1227465.C463_12387"/>
<dbReference type="SUPFAM" id="SSF46785">
    <property type="entry name" value="Winged helix' DNA-binding domain"/>
    <property type="match status" value="1"/>
</dbReference>
<dbReference type="Gene3D" id="1.10.10.10">
    <property type="entry name" value="Winged helix-like DNA-binding domain superfamily/Winged helix DNA-binding domain"/>
    <property type="match status" value="1"/>
</dbReference>
<evidence type="ECO:0000313" key="1">
    <source>
        <dbReference type="EMBL" id="ELZ41479.1"/>
    </source>
</evidence>
<evidence type="ECO:0000313" key="2">
    <source>
        <dbReference type="Proteomes" id="UP000011586"/>
    </source>
</evidence>
<keyword evidence="2" id="KW-1185">Reference proteome</keyword>
<gene>
    <name evidence="1" type="ORF">C463_12387</name>
</gene>
<sequence length="77" mass="8365">MPGRDEDTGQYTGQYPTQDFLDAINEEGGMAGTGEIADRGGCAHDTAYKRLQVMEEKGLVTSQKVGNALLWVNSQDK</sequence>